<gene>
    <name evidence="2" type="ORF">N7G274_006074</name>
</gene>
<feature type="compositionally biased region" description="Basic and acidic residues" evidence="1">
    <location>
        <begin position="135"/>
        <end position="163"/>
    </location>
</feature>
<keyword evidence="3" id="KW-1185">Reference proteome</keyword>
<sequence length="222" mass="25675">MSSPTPDPQPWTTHEANLTLHQCLSTSTRTRPALPNEIILQILDHPSRLILVNSVNISAPAAQEPLQCSSHGPHHGDWRIVATDPMPAHLIPRLRVLVYSFKSRDQGWSSYPEHHGTYDASWTWFEAGLTPSEEQNSRTEESRQQELRGKKEQDRYELQRNRHAGRKPEDYRIELYRDHKLLLRVEEGDQFALWARAMFPGWANSVYYARIDVWCVDDLAKG</sequence>
<proteinExistence type="predicted"/>
<feature type="region of interest" description="Disordered" evidence="1">
    <location>
        <begin position="131"/>
        <end position="163"/>
    </location>
</feature>
<dbReference type="EMBL" id="JBEFKJ010000018">
    <property type="protein sequence ID" value="KAL2041130.1"/>
    <property type="molecule type" value="Genomic_DNA"/>
</dbReference>
<organism evidence="2 3">
    <name type="scientific">Stereocaulon virgatum</name>
    <dbReference type="NCBI Taxonomy" id="373712"/>
    <lineage>
        <taxon>Eukaryota</taxon>
        <taxon>Fungi</taxon>
        <taxon>Dikarya</taxon>
        <taxon>Ascomycota</taxon>
        <taxon>Pezizomycotina</taxon>
        <taxon>Lecanoromycetes</taxon>
        <taxon>OSLEUM clade</taxon>
        <taxon>Lecanoromycetidae</taxon>
        <taxon>Lecanorales</taxon>
        <taxon>Lecanorineae</taxon>
        <taxon>Stereocaulaceae</taxon>
        <taxon>Stereocaulon</taxon>
    </lineage>
</organism>
<evidence type="ECO:0000256" key="1">
    <source>
        <dbReference type="SAM" id="MobiDB-lite"/>
    </source>
</evidence>
<evidence type="ECO:0000313" key="3">
    <source>
        <dbReference type="Proteomes" id="UP001590950"/>
    </source>
</evidence>
<protein>
    <submittedName>
        <fullName evidence="2">Uncharacterized protein</fullName>
    </submittedName>
</protein>
<accession>A0ABR4A7R8</accession>
<evidence type="ECO:0000313" key="2">
    <source>
        <dbReference type="EMBL" id="KAL2041130.1"/>
    </source>
</evidence>
<dbReference type="Proteomes" id="UP001590950">
    <property type="component" value="Unassembled WGS sequence"/>
</dbReference>
<name>A0ABR4A7R8_9LECA</name>
<reference evidence="2 3" key="1">
    <citation type="submission" date="2024-09" db="EMBL/GenBank/DDBJ databases">
        <title>Rethinking Asexuality: The Enigmatic Case of Functional Sexual Genes in Lepraria (Stereocaulaceae).</title>
        <authorList>
            <person name="Doellman M."/>
            <person name="Sun Y."/>
            <person name="Barcenas-Pena A."/>
            <person name="Lumbsch H.T."/>
            <person name="Grewe F."/>
        </authorList>
    </citation>
    <scope>NUCLEOTIDE SEQUENCE [LARGE SCALE GENOMIC DNA]</scope>
    <source>
        <strain evidence="2 3">Mercado 3170</strain>
    </source>
</reference>
<comment type="caution">
    <text evidence="2">The sequence shown here is derived from an EMBL/GenBank/DDBJ whole genome shotgun (WGS) entry which is preliminary data.</text>
</comment>